<dbReference type="Pfam" id="PF00564">
    <property type="entry name" value="PB1"/>
    <property type="match status" value="1"/>
</dbReference>
<feature type="compositionally biased region" description="Pro residues" evidence="14">
    <location>
        <begin position="417"/>
        <end position="433"/>
    </location>
</feature>
<evidence type="ECO:0000313" key="15">
    <source>
        <dbReference type="EMBL" id="CAH1777465.1"/>
    </source>
</evidence>
<dbReference type="GO" id="GO:0035973">
    <property type="term" value="P:aggrephagy"/>
    <property type="evidence" value="ECO:0007669"/>
    <property type="project" value="TreeGrafter"/>
</dbReference>
<dbReference type="FunFam" id="1.10.8.10:FF:000034">
    <property type="entry name" value="Sequestosome 1"/>
    <property type="match status" value="1"/>
</dbReference>
<dbReference type="GO" id="GO:0044753">
    <property type="term" value="C:amphisome"/>
    <property type="evidence" value="ECO:0007669"/>
    <property type="project" value="TreeGrafter"/>
</dbReference>
<keyword evidence="16" id="KW-1185">Reference proteome</keyword>
<comment type="caution">
    <text evidence="15">The sequence shown here is derived from an EMBL/GenBank/DDBJ whole genome shotgun (WGS) entry which is preliminary data.</text>
</comment>
<evidence type="ECO:0000256" key="13">
    <source>
        <dbReference type="ARBA" id="ARBA00081379"/>
    </source>
</evidence>
<dbReference type="CDD" id="cd06402">
    <property type="entry name" value="PB1_p62"/>
    <property type="match status" value="1"/>
</dbReference>
<reference evidence="15" key="1">
    <citation type="submission" date="2022-03" db="EMBL/GenBank/DDBJ databases">
        <authorList>
            <person name="Martin C."/>
        </authorList>
    </citation>
    <scope>NUCLEOTIDE SEQUENCE</scope>
</reference>
<dbReference type="SUPFAM" id="SSF54277">
    <property type="entry name" value="CAD &amp; PB1 domains"/>
    <property type="match status" value="1"/>
</dbReference>
<feature type="compositionally biased region" description="Gly residues" evidence="14">
    <location>
        <begin position="310"/>
        <end position="324"/>
    </location>
</feature>
<dbReference type="PROSITE" id="PS51745">
    <property type="entry name" value="PB1"/>
    <property type="match status" value="1"/>
</dbReference>
<dbReference type="FunFam" id="3.30.60.90:FF:000016">
    <property type="entry name" value="Refractory to sigma P"/>
    <property type="match status" value="1"/>
</dbReference>
<dbReference type="OrthoDB" id="441278at2759"/>
<comment type="subcellular location">
    <subcellularLocation>
        <location evidence="2">Cytoplasm</location>
    </subcellularLocation>
    <subcellularLocation>
        <location evidence="1">Nucleus</location>
    </subcellularLocation>
</comment>
<keyword evidence="7" id="KW-0862">Zinc</keyword>
<gene>
    <name evidence="15" type="ORF">OFUS_LOCUS4503</name>
</gene>
<comment type="subunit">
    <text evidence="11">Interacts with aPKC and Traf6.</text>
</comment>
<evidence type="ECO:0000256" key="7">
    <source>
        <dbReference type="ARBA" id="ARBA00022833"/>
    </source>
</evidence>
<evidence type="ECO:0000256" key="4">
    <source>
        <dbReference type="ARBA" id="ARBA00022723"/>
    </source>
</evidence>
<dbReference type="InterPro" id="IPR000270">
    <property type="entry name" value="PB1_dom"/>
</dbReference>
<feature type="compositionally biased region" description="Gly residues" evidence="14">
    <location>
        <begin position="181"/>
        <end position="190"/>
    </location>
</feature>
<dbReference type="CDD" id="cd14320">
    <property type="entry name" value="UBA_SQSTM"/>
    <property type="match status" value="1"/>
</dbReference>
<protein>
    <recommendedName>
        <fullName evidence="12">Protein ref(2)P</fullName>
    </recommendedName>
    <alternativeName>
        <fullName evidence="13">Refractory to sigma P</fullName>
    </alternativeName>
</protein>
<dbReference type="InterPro" id="IPR000433">
    <property type="entry name" value="Znf_ZZ"/>
</dbReference>
<dbReference type="InterPro" id="IPR052260">
    <property type="entry name" value="Autophagy_Rcpt_SigReg"/>
</dbReference>
<keyword evidence="8" id="KW-0804">Transcription</keyword>
<feature type="region of interest" description="Disordered" evidence="14">
    <location>
        <begin position="216"/>
        <end position="243"/>
    </location>
</feature>
<feature type="compositionally biased region" description="Basic and acidic residues" evidence="14">
    <location>
        <begin position="339"/>
        <end position="359"/>
    </location>
</feature>
<keyword evidence="4" id="KW-0479">Metal-binding</keyword>
<dbReference type="InterPro" id="IPR034866">
    <property type="entry name" value="PB1_p62"/>
</dbReference>
<dbReference type="GO" id="GO:0016235">
    <property type="term" value="C:aggresome"/>
    <property type="evidence" value="ECO:0007669"/>
    <property type="project" value="TreeGrafter"/>
</dbReference>
<feature type="compositionally biased region" description="Basic and acidic residues" evidence="14">
    <location>
        <begin position="222"/>
        <end position="243"/>
    </location>
</feature>
<feature type="compositionally biased region" description="Pro residues" evidence="14">
    <location>
        <begin position="166"/>
        <end position="180"/>
    </location>
</feature>
<dbReference type="PANTHER" id="PTHR15090">
    <property type="entry name" value="SEQUESTOSOME 1-RELATED"/>
    <property type="match status" value="1"/>
</dbReference>
<dbReference type="GO" id="GO:0005634">
    <property type="term" value="C:nucleus"/>
    <property type="evidence" value="ECO:0007669"/>
    <property type="project" value="UniProtKB-SubCell"/>
</dbReference>
<keyword evidence="6" id="KW-0863">Zinc-finger</keyword>
<dbReference type="SMART" id="SM00291">
    <property type="entry name" value="ZnF_ZZ"/>
    <property type="match status" value="1"/>
</dbReference>
<dbReference type="InterPro" id="IPR033741">
    <property type="entry name" value="SQSTM_UBA"/>
</dbReference>
<feature type="compositionally biased region" description="Polar residues" evidence="14">
    <location>
        <begin position="401"/>
        <end position="411"/>
    </location>
</feature>
<comment type="function">
    <text evidence="10">Required for selective autophagy activation by ubiquitinated proteins. Implicated in sigma rhabdovirus multiplication and necessary for male fertility. Involved in activating transcription of Drs.</text>
</comment>
<evidence type="ECO:0000256" key="3">
    <source>
        <dbReference type="ARBA" id="ARBA00022490"/>
    </source>
</evidence>
<sequence length="520" mass="56563">MSLTVKAYLHQGKLGPIEEAEIRRFNIDQDVSTNFEYFSKKLIQIFPSLKPDNFNVYWKDEDGDFIAFSSDDELMQALGYLSESVFRVHLVVYVQGGGERQGEEEGVLHPNVICDGCQGSVKGARYKCVQCPDYDLCNECSAKGLHSEHEMIRFCQPVSWPFMGPPGPHGHHGPPPPFGPHGPGHGGPQGPWGPQGPQHWGRWMRRCMRQMWRGMQGEEGQNAEKDSTEEGEQTEKGEGQKKAEEHFKKVNEEYLKNIGDSVAAMLDPMGIDVTVDVENPEGARLRCGQGRGMGRGRGGRCGMGRGAWGGGPGPSGPWWKGGPGEGKKCGGGRKRNGGNKKEEKDIEVEVEKPTEKTPLVEEPMDEVVDAGSNQGESDKKGSDSEADWTMLQGDDRPRQPYNFSFVNSQGDVETIPTPGPAVPTPTIPTPSAPSAPTGAAAASSNTQNGGQQNGGQQNGGLYPSIPRPEPTHPDPKIAEALRQMQGMGFNNEGGWLTNLLETKNGDIGSVLDTLQPHRQK</sequence>
<dbReference type="PROSITE" id="PS01357">
    <property type="entry name" value="ZF_ZZ_1"/>
    <property type="match status" value="1"/>
</dbReference>
<evidence type="ECO:0000256" key="10">
    <source>
        <dbReference type="ARBA" id="ARBA00054138"/>
    </source>
</evidence>
<dbReference type="Gene3D" id="3.30.60.90">
    <property type="match status" value="1"/>
</dbReference>
<dbReference type="SMART" id="SM00666">
    <property type="entry name" value="PB1"/>
    <property type="match status" value="1"/>
</dbReference>
<organism evidence="15 16">
    <name type="scientific">Owenia fusiformis</name>
    <name type="common">Polychaete worm</name>
    <dbReference type="NCBI Taxonomy" id="6347"/>
    <lineage>
        <taxon>Eukaryota</taxon>
        <taxon>Metazoa</taxon>
        <taxon>Spiralia</taxon>
        <taxon>Lophotrochozoa</taxon>
        <taxon>Annelida</taxon>
        <taxon>Polychaeta</taxon>
        <taxon>Sedentaria</taxon>
        <taxon>Canalipalpata</taxon>
        <taxon>Sabellida</taxon>
        <taxon>Oweniida</taxon>
        <taxon>Oweniidae</taxon>
        <taxon>Owenia</taxon>
    </lineage>
</organism>
<evidence type="ECO:0000256" key="6">
    <source>
        <dbReference type="ARBA" id="ARBA00022771"/>
    </source>
</evidence>
<evidence type="ECO:0000256" key="14">
    <source>
        <dbReference type="SAM" id="MobiDB-lite"/>
    </source>
</evidence>
<keyword evidence="3" id="KW-0963">Cytoplasm</keyword>
<dbReference type="FunFam" id="3.10.20.90:FF:000320">
    <property type="entry name" value="Predicted protein"/>
    <property type="match status" value="1"/>
</dbReference>
<evidence type="ECO:0000256" key="1">
    <source>
        <dbReference type="ARBA" id="ARBA00004123"/>
    </source>
</evidence>
<dbReference type="Pfam" id="PF16577">
    <property type="entry name" value="UBA_5"/>
    <property type="match status" value="1"/>
</dbReference>
<dbReference type="Gene3D" id="3.10.20.90">
    <property type="entry name" value="Phosphatidylinositol 3-kinase Catalytic Subunit, Chain A, domain 1"/>
    <property type="match status" value="1"/>
</dbReference>
<dbReference type="InterPro" id="IPR043145">
    <property type="entry name" value="Znf_ZZ_sf"/>
</dbReference>
<dbReference type="GO" id="GO:0007032">
    <property type="term" value="P:endosome organization"/>
    <property type="evidence" value="ECO:0007669"/>
    <property type="project" value="TreeGrafter"/>
</dbReference>
<evidence type="ECO:0000256" key="9">
    <source>
        <dbReference type="ARBA" id="ARBA00023242"/>
    </source>
</evidence>
<dbReference type="GO" id="GO:0008270">
    <property type="term" value="F:zinc ion binding"/>
    <property type="evidence" value="ECO:0007669"/>
    <property type="project" value="UniProtKB-KW"/>
</dbReference>
<dbReference type="CDD" id="cd02340">
    <property type="entry name" value="ZZ_NBR1_like"/>
    <property type="match status" value="1"/>
</dbReference>
<dbReference type="EMBL" id="CAIIXF020000002">
    <property type="protein sequence ID" value="CAH1777465.1"/>
    <property type="molecule type" value="Genomic_DNA"/>
</dbReference>
<evidence type="ECO:0000256" key="5">
    <source>
        <dbReference type="ARBA" id="ARBA00022737"/>
    </source>
</evidence>
<dbReference type="GO" id="GO:0070530">
    <property type="term" value="F:K63-linked polyubiquitin modification-dependent protein binding"/>
    <property type="evidence" value="ECO:0007669"/>
    <property type="project" value="TreeGrafter"/>
</dbReference>
<keyword evidence="5" id="KW-0677">Repeat</keyword>
<dbReference type="AlphaFoldDB" id="A0A8J1THD3"/>
<dbReference type="PROSITE" id="PS50135">
    <property type="entry name" value="ZF_ZZ_2"/>
    <property type="match status" value="1"/>
</dbReference>
<accession>A0A8J1THD3</accession>
<proteinExistence type="predicted"/>
<keyword evidence="9" id="KW-0539">Nucleus</keyword>
<dbReference type="SUPFAM" id="SSF46934">
    <property type="entry name" value="UBA-like"/>
    <property type="match status" value="1"/>
</dbReference>
<dbReference type="GO" id="GO:0000423">
    <property type="term" value="P:mitophagy"/>
    <property type="evidence" value="ECO:0007669"/>
    <property type="project" value="TreeGrafter"/>
</dbReference>
<dbReference type="Proteomes" id="UP000749559">
    <property type="component" value="Unassembled WGS sequence"/>
</dbReference>
<dbReference type="InterPro" id="IPR053793">
    <property type="entry name" value="PB1-like"/>
</dbReference>
<evidence type="ECO:0000256" key="8">
    <source>
        <dbReference type="ARBA" id="ARBA00023163"/>
    </source>
</evidence>
<evidence type="ECO:0000256" key="11">
    <source>
        <dbReference type="ARBA" id="ARBA00062450"/>
    </source>
</evidence>
<dbReference type="InterPro" id="IPR009060">
    <property type="entry name" value="UBA-like_sf"/>
</dbReference>
<name>A0A8J1THD3_OWEFU</name>
<dbReference type="SUPFAM" id="SSF57850">
    <property type="entry name" value="RING/U-box"/>
    <property type="match status" value="1"/>
</dbReference>
<evidence type="ECO:0000313" key="16">
    <source>
        <dbReference type="Proteomes" id="UP000749559"/>
    </source>
</evidence>
<dbReference type="PANTHER" id="PTHR15090:SF0">
    <property type="entry name" value="SEQUESTOSOME-1"/>
    <property type="match status" value="1"/>
</dbReference>
<evidence type="ECO:0000256" key="2">
    <source>
        <dbReference type="ARBA" id="ARBA00004496"/>
    </source>
</evidence>
<dbReference type="Gene3D" id="1.10.8.10">
    <property type="entry name" value="DNA helicase RuvA subunit, C-terminal domain"/>
    <property type="match status" value="1"/>
</dbReference>
<dbReference type="GO" id="GO:0005080">
    <property type="term" value="F:protein kinase C binding"/>
    <property type="evidence" value="ECO:0007669"/>
    <property type="project" value="TreeGrafter"/>
</dbReference>
<feature type="region of interest" description="Disordered" evidence="14">
    <location>
        <begin position="310"/>
        <end position="483"/>
    </location>
</feature>
<feature type="compositionally biased region" description="Low complexity" evidence="14">
    <location>
        <begin position="434"/>
        <end position="450"/>
    </location>
</feature>
<feature type="region of interest" description="Disordered" evidence="14">
    <location>
        <begin position="166"/>
        <end position="200"/>
    </location>
</feature>
<feature type="compositionally biased region" description="Basic and acidic residues" evidence="14">
    <location>
        <begin position="469"/>
        <end position="479"/>
    </location>
</feature>
<dbReference type="Pfam" id="PF00569">
    <property type="entry name" value="ZZ"/>
    <property type="match status" value="1"/>
</dbReference>
<evidence type="ECO:0000256" key="12">
    <source>
        <dbReference type="ARBA" id="ARBA00071657"/>
    </source>
</evidence>